<proteinExistence type="predicted"/>
<evidence type="ECO:0000313" key="2">
    <source>
        <dbReference type="EMBL" id="EOY11525.1"/>
    </source>
</evidence>
<dbReference type="Gramene" id="EOY11525">
    <property type="protein sequence ID" value="EOY11525"/>
    <property type="gene ID" value="TCM_026670"/>
</dbReference>
<dbReference type="InParanoid" id="A0A061F2F7"/>
<evidence type="ECO:0000313" key="3">
    <source>
        <dbReference type="Proteomes" id="UP000026915"/>
    </source>
</evidence>
<protein>
    <submittedName>
        <fullName evidence="2">Uncharacterized protein</fullName>
    </submittedName>
</protein>
<evidence type="ECO:0000256" key="1">
    <source>
        <dbReference type="SAM" id="MobiDB-lite"/>
    </source>
</evidence>
<feature type="region of interest" description="Disordered" evidence="1">
    <location>
        <begin position="1"/>
        <end position="23"/>
    </location>
</feature>
<accession>A0A061F2F7</accession>
<gene>
    <name evidence="2" type="ORF">TCM_026670</name>
</gene>
<keyword evidence="3" id="KW-1185">Reference proteome</keyword>
<dbReference type="Proteomes" id="UP000026915">
    <property type="component" value="Chromosome 5"/>
</dbReference>
<feature type="compositionally biased region" description="Polar residues" evidence="1">
    <location>
        <begin position="1"/>
        <end position="13"/>
    </location>
</feature>
<sequence>MTSTTSLPCSTFSKQPHPHPIQHQKPIIILAPQKQEKRQYTQHGRSITGENNTEILFQQVFSGETNKLRRGKRDKLNLYKR</sequence>
<feature type="region of interest" description="Disordered" evidence="1">
    <location>
        <begin position="62"/>
        <end position="81"/>
    </location>
</feature>
<dbReference type="HOGENOM" id="CLU_2578700_0_0_1"/>
<dbReference type="EMBL" id="CM001883">
    <property type="protein sequence ID" value="EOY11525.1"/>
    <property type="molecule type" value="Genomic_DNA"/>
</dbReference>
<name>A0A061F2F7_THECC</name>
<dbReference type="AlphaFoldDB" id="A0A061F2F7"/>
<organism evidence="2 3">
    <name type="scientific">Theobroma cacao</name>
    <name type="common">Cacao</name>
    <name type="synonym">Cocoa</name>
    <dbReference type="NCBI Taxonomy" id="3641"/>
    <lineage>
        <taxon>Eukaryota</taxon>
        <taxon>Viridiplantae</taxon>
        <taxon>Streptophyta</taxon>
        <taxon>Embryophyta</taxon>
        <taxon>Tracheophyta</taxon>
        <taxon>Spermatophyta</taxon>
        <taxon>Magnoliopsida</taxon>
        <taxon>eudicotyledons</taxon>
        <taxon>Gunneridae</taxon>
        <taxon>Pentapetalae</taxon>
        <taxon>rosids</taxon>
        <taxon>malvids</taxon>
        <taxon>Malvales</taxon>
        <taxon>Malvaceae</taxon>
        <taxon>Byttnerioideae</taxon>
        <taxon>Theobroma</taxon>
    </lineage>
</organism>
<reference evidence="2 3" key="1">
    <citation type="journal article" date="2013" name="Genome Biol.">
        <title>The genome sequence of the most widely cultivated cacao type and its use to identify candidate genes regulating pod color.</title>
        <authorList>
            <person name="Motamayor J.C."/>
            <person name="Mockaitis K."/>
            <person name="Schmutz J."/>
            <person name="Haiminen N."/>
            <person name="Iii D.L."/>
            <person name="Cornejo O."/>
            <person name="Findley S.D."/>
            <person name="Zheng P."/>
            <person name="Utro F."/>
            <person name="Royaert S."/>
            <person name="Saski C."/>
            <person name="Jenkins J."/>
            <person name="Podicheti R."/>
            <person name="Zhao M."/>
            <person name="Scheffler B.E."/>
            <person name="Stack J.C."/>
            <person name="Feltus F.A."/>
            <person name="Mustiga G.M."/>
            <person name="Amores F."/>
            <person name="Phillips W."/>
            <person name="Marelli J.P."/>
            <person name="May G.D."/>
            <person name="Shapiro H."/>
            <person name="Ma J."/>
            <person name="Bustamante C.D."/>
            <person name="Schnell R.J."/>
            <person name="Main D."/>
            <person name="Gilbert D."/>
            <person name="Parida L."/>
            <person name="Kuhn D.N."/>
        </authorList>
    </citation>
    <scope>NUCLEOTIDE SEQUENCE [LARGE SCALE GENOMIC DNA]</scope>
    <source>
        <strain evidence="3">cv. Matina 1-6</strain>
    </source>
</reference>